<feature type="domain" description="Putative restriction endonuclease" evidence="1">
    <location>
        <begin position="20"/>
        <end position="145"/>
    </location>
</feature>
<protein>
    <recommendedName>
        <fullName evidence="1">Putative restriction endonuclease domain-containing protein</fullName>
    </recommendedName>
</protein>
<dbReference type="STRING" id="408015.SXIM_47190"/>
<dbReference type="InterPro" id="IPR008538">
    <property type="entry name" value="Uma2"/>
</dbReference>
<dbReference type="Gene3D" id="3.90.1570.10">
    <property type="entry name" value="tt1808, chain A"/>
    <property type="match status" value="1"/>
</dbReference>
<organism evidence="2 3">
    <name type="scientific">Streptomyces xiamenensis</name>
    <dbReference type="NCBI Taxonomy" id="408015"/>
    <lineage>
        <taxon>Bacteria</taxon>
        <taxon>Bacillati</taxon>
        <taxon>Actinomycetota</taxon>
        <taxon>Actinomycetes</taxon>
        <taxon>Kitasatosporales</taxon>
        <taxon>Streptomycetaceae</taxon>
        <taxon>Streptomyces</taxon>
    </lineage>
</organism>
<dbReference type="InterPro" id="IPR011335">
    <property type="entry name" value="Restrct_endonuc-II-like"/>
</dbReference>
<dbReference type="HOGENOM" id="CLU_076312_4_1_11"/>
<dbReference type="PANTHER" id="PTHR35400:SF3">
    <property type="entry name" value="SLL1072 PROTEIN"/>
    <property type="match status" value="1"/>
</dbReference>
<proteinExistence type="predicted"/>
<evidence type="ECO:0000313" key="2">
    <source>
        <dbReference type="EMBL" id="AKG46103.1"/>
    </source>
</evidence>
<dbReference type="AlphaFoldDB" id="A0A0F7G0F0"/>
<gene>
    <name evidence="2" type="ORF">SXIM_47190</name>
</gene>
<dbReference type="SUPFAM" id="SSF52980">
    <property type="entry name" value="Restriction endonuclease-like"/>
    <property type="match status" value="1"/>
</dbReference>
<sequence length="197" mass="21378">MNTPDEDFDEALWQAWSSLDLPEGYRAEIIEGTIEVSPAGSVDHGEVINNVRDALAPHLADTGFRVRNDMNIRHDGGLWIPDLFVAPRNVSAYRTKGGAALLAECVELVVEVVSPGHDGISRDRTRKRRGYARAGIPVYVIIDGHDEGGVVSILTDPKPTEGLYTDEMRIPFGTDAVIPQGPAKGFAITESLTSPTE</sequence>
<dbReference type="CDD" id="cd06260">
    <property type="entry name" value="DUF820-like"/>
    <property type="match status" value="1"/>
</dbReference>
<dbReference type="InterPro" id="IPR012296">
    <property type="entry name" value="Nuclease_put_TT1808"/>
</dbReference>
<dbReference type="RefSeq" id="WP_246156924.1">
    <property type="nucleotide sequence ID" value="NZ_CP009922.3"/>
</dbReference>
<dbReference type="PATRIC" id="fig|408015.6.peg.4777"/>
<dbReference type="PANTHER" id="PTHR35400">
    <property type="entry name" value="SLR1083 PROTEIN"/>
    <property type="match status" value="1"/>
</dbReference>
<evidence type="ECO:0000313" key="3">
    <source>
        <dbReference type="Proteomes" id="UP000034034"/>
    </source>
</evidence>
<accession>A0A0F7G0F0</accession>
<evidence type="ECO:0000259" key="1">
    <source>
        <dbReference type="Pfam" id="PF05685"/>
    </source>
</evidence>
<dbReference type="Pfam" id="PF05685">
    <property type="entry name" value="Uma2"/>
    <property type="match status" value="1"/>
</dbReference>
<dbReference type="KEGG" id="sxi:SXIM_47190"/>
<dbReference type="EMBL" id="CP009922">
    <property type="protein sequence ID" value="AKG46103.1"/>
    <property type="molecule type" value="Genomic_DNA"/>
</dbReference>
<dbReference type="Proteomes" id="UP000034034">
    <property type="component" value="Chromosome"/>
</dbReference>
<keyword evidence="3" id="KW-1185">Reference proteome</keyword>
<name>A0A0F7G0F0_9ACTN</name>
<reference evidence="2" key="1">
    <citation type="submission" date="2019-08" db="EMBL/GenBank/DDBJ databases">
        <title>Complete genome sequence of a mangrove-derived Streptomyces xiamenensis.</title>
        <authorList>
            <person name="Xu J."/>
        </authorList>
    </citation>
    <scope>NUCLEOTIDE SEQUENCE</scope>
    <source>
        <strain evidence="2">318</strain>
    </source>
</reference>